<organism evidence="3 4">
    <name type="scientific">Ameca splendens</name>
    <dbReference type="NCBI Taxonomy" id="208324"/>
    <lineage>
        <taxon>Eukaryota</taxon>
        <taxon>Metazoa</taxon>
        <taxon>Chordata</taxon>
        <taxon>Craniata</taxon>
        <taxon>Vertebrata</taxon>
        <taxon>Euteleostomi</taxon>
        <taxon>Actinopterygii</taxon>
        <taxon>Neopterygii</taxon>
        <taxon>Teleostei</taxon>
        <taxon>Neoteleostei</taxon>
        <taxon>Acanthomorphata</taxon>
        <taxon>Ovalentaria</taxon>
        <taxon>Atherinomorphae</taxon>
        <taxon>Cyprinodontiformes</taxon>
        <taxon>Goodeidae</taxon>
        <taxon>Ameca</taxon>
    </lineage>
</organism>
<evidence type="ECO:0000313" key="3">
    <source>
        <dbReference type="EMBL" id="MEQ2293255.1"/>
    </source>
</evidence>
<dbReference type="InterPro" id="IPR050164">
    <property type="entry name" value="Peptidase_C19"/>
</dbReference>
<dbReference type="PANTHER" id="PTHR24006:SF899">
    <property type="entry name" value="UBIQUITIN CARBOXYL-TERMINAL HYDROLASE"/>
    <property type="match status" value="1"/>
</dbReference>
<evidence type="ECO:0000259" key="2">
    <source>
        <dbReference type="PROSITE" id="PS50235"/>
    </source>
</evidence>
<accession>A0ABV0YII1</accession>
<dbReference type="Gene3D" id="3.90.70.10">
    <property type="entry name" value="Cysteine proteinases"/>
    <property type="match status" value="1"/>
</dbReference>
<feature type="region of interest" description="Disordered" evidence="1">
    <location>
        <begin position="280"/>
        <end position="308"/>
    </location>
</feature>
<feature type="domain" description="USP" evidence="2">
    <location>
        <begin position="1"/>
        <end position="210"/>
    </location>
</feature>
<protein>
    <recommendedName>
        <fullName evidence="2">USP domain-containing protein</fullName>
    </recommendedName>
</protein>
<dbReference type="Pfam" id="PF00443">
    <property type="entry name" value="UCH"/>
    <property type="match status" value="1"/>
</dbReference>
<dbReference type="InterPro" id="IPR038765">
    <property type="entry name" value="Papain-like_cys_pep_sf"/>
</dbReference>
<evidence type="ECO:0000256" key="1">
    <source>
        <dbReference type="SAM" id="MobiDB-lite"/>
    </source>
</evidence>
<comment type="caution">
    <text evidence="3">The sequence shown here is derived from an EMBL/GenBank/DDBJ whole genome shotgun (WGS) entry which is preliminary data.</text>
</comment>
<feature type="non-terminal residue" evidence="3">
    <location>
        <position position="1"/>
    </location>
</feature>
<evidence type="ECO:0000313" key="4">
    <source>
        <dbReference type="Proteomes" id="UP001469553"/>
    </source>
</evidence>
<dbReference type="InterPro" id="IPR028889">
    <property type="entry name" value="USP"/>
</dbReference>
<dbReference type="PROSITE" id="PS50235">
    <property type="entry name" value="USP_3"/>
    <property type="match status" value="1"/>
</dbReference>
<dbReference type="SUPFAM" id="SSF56204">
    <property type="entry name" value="Hect, E3 ligase catalytic domain"/>
    <property type="match status" value="1"/>
</dbReference>
<dbReference type="InterPro" id="IPR001394">
    <property type="entry name" value="Peptidase_C19_UCH"/>
</dbReference>
<dbReference type="InterPro" id="IPR035983">
    <property type="entry name" value="Hect_E3_ubiquitin_ligase"/>
</dbReference>
<dbReference type="EMBL" id="JAHRIP010032121">
    <property type="protein sequence ID" value="MEQ2293255.1"/>
    <property type="molecule type" value="Genomic_DNA"/>
</dbReference>
<name>A0ABV0YII1_9TELE</name>
<dbReference type="SUPFAM" id="SSF54001">
    <property type="entry name" value="Cysteine proteinases"/>
    <property type="match status" value="1"/>
</dbReference>
<feature type="non-terminal residue" evidence="3">
    <location>
        <position position="538"/>
    </location>
</feature>
<proteinExistence type="predicted"/>
<feature type="compositionally biased region" description="Low complexity" evidence="1">
    <location>
        <begin position="285"/>
        <end position="299"/>
    </location>
</feature>
<gene>
    <name evidence="3" type="ORF">AMECASPLE_031438</name>
</gene>
<dbReference type="PANTHER" id="PTHR24006">
    <property type="entry name" value="UBIQUITIN CARBOXYL-TERMINAL HYDROLASE"/>
    <property type="match status" value="1"/>
</dbReference>
<reference evidence="3 4" key="1">
    <citation type="submission" date="2021-06" db="EMBL/GenBank/DDBJ databases">
        <authorList>
            <person name="Palmer J.M."/>
        </authorList>
    </citation>
    <scope>NUCLEOTIDE SEQUENCE [LARGE SCALE GENOMIC DNA]</scope>
    <source>
        <strain evidence="3 4">AS_MEX2019</strain>
        <tissue evidence="3">Muscle</tissue>
    </source>
</reference>
<dbReference type="Gene3D" id="3.90.1750.10">
    <property type="entry name" value="Hect, E3 ligase catalytic domains"/>
    <property type="match status" value="1"/>
</dbReference>
<dbReference type="CDD" id="cd02257">
    <property type="entry name" value="Peptidase_C19"/>
    <property type="match status" value="1"/>
</dbReference>
<sequence length="538" mass="59461">NVQQDAAEYFERILRKTSTNAAQVFHGQLTHRTTCLVCQTETDSEGPFWHLPLDLEESSGNYSVENGIKMFFTPTIFDGENQMYCDNCDTKVNATRKRVIIHHPDVLLLMLKRFDFSYKHMSHIRINCDADVPHTLKVPENQTYELYAVVEHCVDLRGGHYKAIIRPKDEEVQWYVFDDTDVMPLGQNPFPDNVNIAISRDAYLLFYRKKDAISSATCVLSERTSMTARSDSVETGSASLFCAGAASGSSAVSTVNHGPGPEAPVAPHFQAQQCFGPWTADRRGSTSSSAADSNPSDTSGLCQDEPTAHASSNYTTHLSMMSNVSDLCSDDEEMNHAILASIETHLSETSSKSLPVKDILKELSKNINTGMHCKFDISRSAVLDGAIREFKRVSYNPHFSMNVKFSDDFGKNEEVVDLGGPRREFLRLLIEALSMSPMFEGPDKSKDLAMNSTALREDKYFIAGRAIAVSLVHGGPAPQFLSPVLFARLVGGPNAACPTLKDVTDADLHEKLKKVSESSTLEELLRATDPLSDYMTSA</sequence>
<dbReference type="Proteomes" id="UP001469553">
    <property type="component" value="Unassembled WGS sequence"/>
</dbReference>
<keyword evidence="4" id="KW-1185">Reference proteome</keyword>